<organism evidence="2">
    <name type="scientific">Strombidium rassoulzadegani</name>
    <dbReference type="NCBI Taxonomy" id="1082188"/>
    <lineage>
        <taxon>Eukaryota</taxon>
        <taxon>Sar</taxon>
        <taxon>Alveolata</taxon>
        <taxon>Ciliophora</taxon>
        <taxon>Intramacronucleata</taxon>
        <taxon>Spirotrichea</taxon>
        <taxon>Oligotrichia</taxon>
        <taxon>Strombidiidae</taxon>
        <taxon>Strombidium</taxon>
    </lineage>
</organism>
<accession>A0A7S3FSA5</accession>
<proteinExistence type="predicted"/>
<dbReference type="PANTHER" id="PTHR12210">
    <property type="entry name" value="DULLARD PROTEIN PHOSPHATASE"/>
    <property type="match status" value="1"/>
</dbReference>
<dbReference type="InterPro" id="IPR004274">
    <property type="entry name" value="FCP1_dom"/>
</dbReference>
<dbReference type="CDD" id="cd07521">
    <property type="entry name" value="HAD_FCP1-like"/>
    <property type="match status" value="1"/>
</dbReference>
<feature type="domain" description="FCP1 homology" evidence="1">
    <location>
        <begin position="1"/>
        <end position="168"/>
    </location>
</feature>
<dbReference type="InterPro" id="IPR050365">
    <property type="entry name" value="TIM50"/>
</dbReference>
<dbReference type="PROSITE" id="PS50969">
    <property type="entry name" value="FCP1"/>
    <property type="match status" value="1"/>
</dbReference>
<dbReference type="InterPro" id="IPR011948">
    <property type="entry name" value="Dullard_phosphatase"/>
</dbReference>
<reference evidence="2" key="1">
    <citation type="submission" date="2021-01" db="EMBL/GenBank/DDBJ databases">
        <authorList>
            <person name="Corre E."/>
            <person name="Pelletier E."/>
            <person name="Niang G."/>
            <person name="Scheremetjew M."/>
            <person name="Finn R."/>
            <person name="Kale V."/>
            <person name="Holt S."/>
            <person name="Cochrane G."/>
            <person name="Meng A."/>
            <person name="Brown T."/>
            <person name="Cohen L."/>
        </authorList>
    </citation>
    <scope>NUCLEOTIDE SEQUENCE</scope>
    <source>
        <strain evidence="2">Ras09</strain>
    </source>
</reference>
<dbReference type="Pfam" id="PF03031">
    <property type="entry name" value="NIF"/>
    <property type="match status" value="1"/>
</dbReference>
<dbReference type="InterPro" id="IPR036412">
    <property type="entry name" value="HAD-like_sf"/>
</dbReference>
<dbReference type="Gene3D" id="3.40.50.1000">
    <property type="entry name" value="HAD superfamily/HAD-like"/>
    <property type="match status" value="1"/>
</dbReference>
<protein>
    <recommendedName>
        <fullName evidence="1">FCP1 homology domain-containing protein</fullName>
    </recommendedName>
</protein>
<dbReference type="AlphaFoldDB" id="A0A7S3FSA5"/>
<dbReference type="InterPro" id="IPR023214">
    <property type="entry name" value="HAD_sf"/>
</dbReference>
<dbReference type="NCBIfam" id="TIGR02251">
    <property type="entry name" value="HIF-SF_euk"/>
    <property type="match status" value="1"/>
</dbReference>
<evidence type="ECO:0000313" key="2">
    <source>
        <dbReference type="EMBL" id="CAE0228247.1"/>
    </source>
</evidence>
<dbReference type="SMART" id="SM00577">
    <property type="entry name" value="CPDc"/>
    <property type="match status" value="1"/>
</dbReference>
<dbReference type="GO" id="GO:0016791">
    <property type="term" value="F:phosphatase activity"/>
    <property type="evidence" value="ECO:0007669"/>
    <property type="project" value="InterPro"/>
</dbReference>
<dbReference type="SUPFAM" id="SSF56784">
    <property type="entry name" value="HAD-like"/>
    <property type="match status" value="1"/>
</dbReference>
<gene>
    <name evidence="2" type="ORF">SRAS04492_LOCUS30</name>
</gene>
<sequence>MDETMLHAKFLQTPEDEKNDDGDFTFTLQSETSGSKDIAGSSGDSLKVSIKMRPFLDMALDYLAKLYEICVFTAGTQDYADACLDYIDPERQIIKHRLYRQHCVNPVYGIYVKDLRVIRDRNLKDIILVDNSLISFAYQLDNGVPIKAFMRQENDEELLFMVTFLEEIYSYPDVRKHIRTTFRIKDIMNRHCKSSI</sequence>
<dbReference type="EMBL" id="HBIA01000046">
    <property type="protein sequence ID" value="CAE0228247.1"/>
    <property type="molecule type" value="Transcribed_RNA"/>
</dbReference>
<name>A0A7S3FSA5_9SPIT</name>
<evidence type="ECO:0000259" key="1">
    <source>
        <dbReference type="PROSITE" id="PS50969"/>
    </source>
</evidence>